<sequence length="59" mass="6543">MIFTSMEDIEALRILRDGGWVKASFSAPPGRKGTATVTELTPLGRFAMQFVQPDDKEMP</sequence>
<organism evidence="1">
    <name type="scientific">uncultured bacterium P1N3</name>
    <dbReference type="NCBI Taxonomy" id="1748283"/>
    <lineage>
        <taxon>Bacteria</taxon>
        <taxon>environmental samples</taxon>
    </lineage>
</organism>
<dbReference type="AlphaFoldDB" id="A0A0U3UAH5"/>
<protein>
    <submittedName>
        <fullName evidence="1">Uncharacterized protein</fullName>
    </submittedName>
</protein>
<proteinExistence type="predicted"/>
<name>A0A0U3UAH5_9BACT</name>
<reference evidence="1" key="1">
    <citation type="submission" date="2015-10" db="EMBL/GenBank/DDBJ databases">
        <title>Biosynthesis of SCL-MCL polyhydroxyalkanoates by metagenomic clones in Pseudomonas putida.</title>
        <authorList>
            <person name="Cheng J."/>
            <person name="Charles T.C."/>
        </authorList>
    </citation>
    <scope>NUCLEOTIDE SEQUENCE</scope>
</reference>
<accession>A0A0U3UAH5</accession>
<evidence type="ECO:0000313" key="1">
    <source>
        <dbReference type="EMBL" id="ALV86728.1"/>
    </source>
</evidence>
<dbReference type="EMBL" id="KT944273">
    <property type="protein sequence ID" value="ALV86728.1"/>
    <property type="molecule type" value="Genomic_DNA"/>
</dbReference>